<proteinExistence type="predicted"/>
<keyword evidence="1" id="KW-0732">Signal</keyword>
<dbReference type="EMBL" id="JABFUD020000004">
    <property type="protein sequence ID" value="KAI5081333.1"/>
    <property type="molecule type" value="Genomic_DNA"/>
</dbReference>
<sequence>MSFLACIMVSLLLLMFNAKISGNEVDQHEYNPYSSPLPESGDQIVAGANEKNHELKPKLPCKSGANEGVHCRSIGKYRYHPRQCNGKYYGCDGVCMKTTLAIKLDMAKDLDYNEAQCIFNEEQV</sequence>
<evidence type="ECO:0000256" key="1">
    <source>
        <dbReference type="SAM" id="SignalP"/>
    </source>
</evidence>
<gene>
    <name evidence="2" type="ORF">GOP47_0004516</name>
</gene>
<feature type="chain" id="PRO_5039293839" evidence="1">
    <location>
        <begin position="23"/>
        <end position="124"/>
    </location>
</feature>
<dbReference type="Proteomes" id="UP000886520">
    <property type="component" value="Chromosome 4"/>
</dbReference>
<keyword evidence="3" id="KW-1185">Reference proteome</keyword>
<protein>
    <submittedName>
        <fullName evidence="2">Uncharacterized protein</fullName>
    </submittedName>
</protein>
<reference evidence="2" key="1">
    <citation type="submission" date="2021-01" db="EMBL/GenBank/DDBJ databases">
        <title>Adiantum capillus-veneris genome.</title>
        <authorList>
            <person name="Fang Y."/>
            <person name="Liao Q."/>
        </authorList>
    </citation>
    <scope>NUCLEOTIDE SEQUENCE</scope>
    <source>
        <strain evidence="2">H3</strain>
        <tissue evidence="2">Leaf</tissue>
    </source>
</reference>
<dbReference type="AlphaFoldDB" id="A0A9D4V905"/>
<evidence type="ECO:0000313" key="2">
    <source>
        <dbReference type="EMBL" id="KAI5081333.1"/>
    </source>
</evidence>
<evidence type="ECO:0000313" key="3">
    <source>
        <dbReference type="Proteomes" id="UP000886520"/>
    </source>
</evidence>
<organism evidence="2 3">
    <name type="scientific">Adiantum capillus-veneris</name>
    <name type="common">Maidenhair fern</name>
    <dbReference type="NCBI Taxonomy" id="13818"/>
    <lineage>
        <taxon>Eukaryota</taxon>
        <taxon>Viridiplantae</taxon>
        <taxon>Streptophyta</taxon>
        <taxon>Embryophyta</taxon>
        <taxon>Tracheophyta</taxon>
        <taxon>Polypodiopsida</taxon>
        <taxon>Polypodiidae</taxon>
        <taxon>Polypodiales</taxon>
        <taxon>Pteridineae</taxon>
        <taxon>Pteridaceae</taxon>
        <taxon>Vittarioideae</taxon>
        <taxon>Adiantum</taxon>
    </lineage>
</organism>
<comment type="caution">
    <text evidence="2">The sequence shown here is derived from an EMBL/GenBank/DDBJ whole genome shotgun (WGS) entry which is preliminary data.</text>
</comment>
<feature type="signal peptide" evidence="1">
    <location>
        <begin position="1"/>
        <end position="22"/>
    </location>
</feature>
<name>A0A9D4V905_ADICA</name>
<accession>A0A9D4V905</accession>